<dbReference type="PANTHER" id="PTHR11200:SF257">
    <property type="entry name" value="PHOSPHOINOSITIDE 5-PHOSPHATASE"/>
    <property type="match status" value="1"/>
</dbReference>
<dbReference type="EC" id="3.1.3.36" evidence="3"/>
<feature type="domain" description="SAC" evidence="5">
    <location>
        <begin position="173"/>
        <end position="548"/>
    </location>
</feature>
<dbReference type="AlphaFoldDB" id="A0A2T9XXY7"/>
<sequence length="968" mass="109493">MQQFLVFIETRTRSIALVPANQENNPKSIFLHLDLNPNFNSHKKVLVNVKAKSITELSQYECLNINPVFGIAGVLEYEKDVFVILVSKAELIPDCEMNIYKVSKVKLLSLTNPNYDYTFESNYPDLQSEYGNDSQGYGNGYLDGNNNSYLEKGYGDKQKNQYDSTFYHPCSSLINFLERGNLYFSQVYDISKSAQEQELDKQSQINIRKDKIENKSRYMARNKKSRYCWNENMLKIFYQFEQRLDEESFTKYSKYKFTIPLIQGFVGFVQRRYSANQNDMLNIMLISRLNARRTGTRFLTRGIDDTGNVANFCQRLLCTQILGYLAMYRYEEVFPFFGINRQGFQIGAHKLQLVRTLEASIPAAKKHFSSLISTYGKVHIVSLVKASYGGQSNETSMEYFDSIYSNNTIGESELGKGFELLVKKLDVDSMIGFTGFDFHEMVKGNQYGNLGSLIHSLVSVIDKQRFFFKRIGENEKIESYQIGVIRTNCLDCLDRTNVVQSEIAKYVSFLVLSQYLSREIGINSTDTESELRWLFGNSGNALSIIYTGTSALKAEVTVSGKSGFAGFLNDASKSIGRFVQGNFSDKNKQAVIDTMAGNMIKKGEVRDLIYNDPNFDLFKKSLKEYLIKSKGSKKLSIFTSTFNCAGTKYGGQNLDKWFGDASLQRPDILLVSMQEIVKLNVSSVISAATTNRVVWIDSIIKYMNSNTGNDLEDKYVLISTEQLVGICAIIIAKTSVLDLITDIELVKVKTGLVGGLSGNKGAIGVKMNVGHRNSVCFVAAHLASGAGKDMDRNYDYNFISNSLPMALNSDLVIWAGDLNYRLDLPSSYDAQVLIEKRNIQSLLLYDQLSYHMNSNLVFTGGFVEMPIKFMPTYKFNSGTNQYDTNTDPPRVPSYTDRILYKFKGHKSHFQPVNYYCGDGFLMSDHKPVCASFFLTVDYDTVALSYPNSSIIHKLACFDVLEKGHSIHI</sequence>
<dbReference type="STRING" id="61424.A0A2T9XXY7"/>
<dbReference type="EMBL" id="MBFT01001187">
    <property type="protein sequence ID" value="PVU84966.1"/>
    <property type="molecule type" value="Genomic_DNA"/>
</dbReference>
<protein>
    <recommendedName>
        <fullName evidence="3">phosphoinositide 5-phosphatase</fullName>
        <ecNumber evidence="3">3.1.3.36</ecNumber>
    </recommendedName>
</protein>
<evidence type="ECO:0000256" key="4">
    <source>
        <dbReference type="ARBA" id="ARBA00022801"/>
    </source>
</evidence>
<comment type="similarity">
    <text evidence="1">Belongs to the synaptojanin family.</text>
</comment>
<dbReference type="InterPro" id="IPR000300">
    <property type="entry name" value="IPPc"/>
</dbReference>
<dbReference type="InterPro" id="IPR046985">
    <property type="entry name" value="IP5"/>
</dbReference>
<keyword evidence="7" id="KW-1185">Reference proteome</keyword>
<reference evidence="6 7" key="1">
    <citation type="journal article" date="2018" name="MBio">
        <title>Comparative Genomics Reveals the Core Gene Toolbox for the Fungus-Insect Symbiosis.</title>
        <authorList>
            <person name="Wang Y."/>
            <person name="Stata M."/>
            <person name="Wang W."/>
            <person name="Stajich J.E."/>
            <person name="White M.M."/>
            <person name="Moncalvo J.M."/>
        </authorList>
    </citation>
    <scope>NUCLEOTIDE SEQUENCE [LARGE SCALE GENOMIC DNA]</scope>
    <source>
        <strain evidence="6 7">AUS-77-4</strain>
    </source>
</reference>
<evidence type="ECO:0000313" key="7">
    <source>
        <dbReference type="Proteomes" id="UP000245699"/>
    </source>
</evidence>
<dbReference type="Gene3D" id="3.60.10.10">
    <property type="entry name" value="Endonuclease/exonuclease/phosphatase"/>
    <property type="match status" value="1"/>
</dbReference>
<dbReference type="GO" id="GO:0004439">
    <property type="term" value="F:phosphatidylinositol-4,5-bisphosphate 5-phosphatase activity"/>
    <property type="evidence" value="ECO:0007669"/>
    <property type="project" value="UniProtKB-EC"/>
</dbReference>
<comment type="similarity">
    <text evidence="2">In the central section; belongs to the inositol 1,4,5-trisphosphate 5-phosphatase family.</text>
</comment>
<dbReference type="PANTHER" id="PTHR11200">
    <property type="entry name" value="INOSITOL 5-PHOSPHATASE"/>
    <property type="match status" value="1"/>
</dbReference>
<evidence type="ECO:0000259" key="5">
    <source>
        <dbReference type="PROSITE" id="PS50275"/>
    </source>
</evidence>
<name>A0A2T9XXY7_9FUNG</name>
<evidence type="ECO:0000256" key="3">
    <source>
        <dbReference type="ARBA" id="ARBA00013044"/>
    </source>
</evidence>
<dbReference type="Pfam" id="PF22669">
    <property type="entry name" value="Exo_endo_phos2"/>
    <property type="match status" value="1"/>
</dbReference>
<dbReference type="PROSITE" id="PS50275">
    <property type="entry name" value="SAC"/>
    <property type="match status" value="1"/>
</dbReference>
<dbReference type="InterPro" id="IPR002013">
    <property type="entry name" value="SAC_dom"/>
</dbReference>
<keyword evidence="4" id="KW-0378">Hydrolase</keyword>
<proteinExistence type="inferred from homology"/>
<comment type="caution">
    <text evidence="6">The sequence shown here is derived from an EMBL/GenBank/DDBJ whole genome shotgun (WGS) entry which is preliminary data.</text>
</comment>
<evidence type="ECO:0000256" key="1">
    <source>
        <dbReference type="ARBA" id="ARBA00008943"/>
    </source>
</evidence>
<dbReference type="SMART" id="SM00128">
    <property type="entry name" value="IPPc"/>
    <property type="match status" value="1"/>
</dbReference>
<dbReference type="Proteomes" id="UP000245699">
    <property type="component" value="Unassembled WGS sequence"/>
</dbReference>
<dbReference type="OrthoDB" id="405996at2759"/>
<dbReference type="SUPFAM" id="SSF56219">
    <property type="entry name" value="DNase I-like"/>
    <property type="match status" value="1"/>
</dbReference>
<evidence type="ECO:0000313" key="6">
    <source>
        <dbReference type="EMBL" id="PVU84966.1"/>
    </source>
</evidence>
<gene>
    <name evidence="6" type="ORF">BB559_007270</name>
</gene>
<evidence type="ECO:0000256" key="2">
    <source>
        <dbReference type="ARBA" id="ARBA00009678"/>
    </source>
</evidence>
<dbReference type="GO" id="GO:0046856">
    <property type="term" value="P:phosphatidylinositol dephosphorylation"/>
    <property type="evidence" value="ECO:0007669"/>
    <property type="project" value="InterPro"/>
</dbReference>
<dbReference type="InterPro" id="IPR036691">
    <property type="entry name" value="Endo/exonu/phosph_ase_sf"/>
</dbReference>
<dbReference type="Pfam" id="PF02383">
    <property type="entry name" value="Syja_N"/>
    <property type="match status" value="1"/>
</dbReference>
<accession>A0A2T9XXY7</accession>
<organism evidence="6 7">
    <name type="scientific">Furculomyces boomerangus</name>
    <dbReference type="NCBI Taxonomy" id="61424"/>
    <lineage>
        <taxon>Eukaryota</taxon>
        <taxon>Fungi</taxon>
        <taxon>Fungi incertae sedis</taxon>
        <taxon>Zoopagomycota</taxon>
        <taxon>Kickxellomycotina</taxon>
        <taxon>Harpellomycetes</taxon>
        <taxon>Harpellales</taxon>
        <taxon>Harpellaceae</taxon>
        <taxon>Furculomyces</taxon>
    </lineage>
</organism>